<keyword evidence="3" id="KW-1185">Reference proteome</keyword>
<proteinExistence type="predicted"/>
<sequence>MNGLLAYADDLSDSETRRAFSNVEHLNDNISKPSNKPSSDARRPPKSQIIIKKLANSHRLQNPRAHLPEGPSGDASSGEPNDLAQMSISPTAPTLSSSNESTELSRLRELLRPPAVPELSDWGIPPDSSNKCDSSLQAKLSQFSTLKKDPINPKHFNDSLMSNRSFRNPHLYAKLVEFVDVNERVTNFPQDLWDPQNVKPEWFANRIAESQKERSERQSTAQAPGKRSRIDFASTAEKEPARKSRFQPYSGGAPTGREKQKSRWG</sequence>
<reference evidence="2" key="1">
    <citation type="submission" date="2020-11" db="EMBL/GenBank/DDBJ databases">
        <authorList>
            <consortium name="DOE Joint Genome Institute"/>
            <person name="Ahrendt S."/>
            <person name="Riley R."/>
            <person name="Andreopoulos W."/>
            <person name="Labutti K."/>
            <person name="Pangilinan J."/>
            <person name="Ruiz-Duenas F.J."/>
            <person name="Barrasa J.M."/>
            <person name="Sanchez-Garcia M."/>
            <person name="Camarero S."/>
            <person name="Miyauchi S."/>
            <person name="Serrano A."/>
            <person name="Linde D."/>
            <person name="Babiker R."/>
            <person name="Drula E."/>
            <person name="Ayuso-Fernandez I."/>
            <person name="Pacheco R."/>
            <person name="Padilla G."/>
            <person name="Ferreira P."/>
            <person name="Barriuso J."/>
            <person name="Kellner H."/>
            <person name="Castanera R."/>
            <person name="Alfaro M."/>
            <person name="Ramirez L."/>
            <person name="Pisabarro A.G."/>
            <person name="Kuo A."/>
            <person name="Tritt A."/>
            <person name="Lipzen A."/>
            <person name="He G."/>
            <person name="Yan M."/>
            <person name="Ng V."/>
            <person name="Cullen D."/>
            <person name="Martin F."/>
            <person name="Rosso M.-N."/>
            <person name="Henrissat B."/>
            <person name="Hibbett D."/>
            <person name="Martinez A.T."/>
            <person name="Grigoriev I.V."/>
        </authorList>
    </citation>
    <scope>NUCLEOTIDE SEQUENCE</scope>
    <source>
        <strain evidence="2">CBS 506.95</strain>
    </source>
</reference>
<accession>A0A9P6JQA0</accession>
<feature type="compositionally biased region" description="Basic and acidic residues" evidence="1">
    <location>
        <begin position="256"/>
        <end position="265"/>
    </location>
</feature>
<dbReference type="Proteomes" id="UP000807306">
    <property type="component" value="Unassembled WGS sequence"/>
</dbReference>
<dbReference type="EMBL" id="MU157851">
    <property type="protein sequence ID" value="KAF9528648.1"/>
    <property type="molecule type" value="Genomic_DNA"/>
</dbReference>
<dbReference type="Pfam" id="PF07818">
    <property type="entry name" value="HCNGP"/>
    <property type="match status" value="1"/>
</dbReference>
<organism evidence="2 3">
    <name type="scientific">Crepidotus variabilis</name>
    <dbReference type="NCBI Taxonomy" id="179855"/>
    <lineage>
        <taxon>Eukaryota</taxon>
        <taxon>Fungi</taxon>
        <taxon>Dikarya</taxon>
        <taxon>Basidiomycota</taxon>
        <taxon>Agaricomycotina</taxon>
        <taxon>Agaricomycetes</taxon>
        <taxon>Agaricomycetidae</taxon>
        <taxon>Agaricales</taxon>
        <taxon>Agaricineae</taxon>
        <taxon>Crepidotaceae</taxon>
        <taxon>Crepidotus</taxon>
    </lineage>
</organism>
<feature type="region of interest" description="Disordered" evidence="1">
    <location>
        <begin position="209"/>
        <end position="265"/>
    </location>
</feature>
<feature type="compositionally biased region" description="Low complexity" evidence="1">
    <location>
        <begin position="93"/>
        <end position="102"/>
    </location>
</feature>
<comment type="caution">
    <text evidence="2">The sequence shown here is derived from an EMBL/GenBank/DDBJ whole genome shotgun (WGS) entry which is preliminary data.</text>
</comment>
<evidence type="ECO:0000313" key="3">
    <source>
        <dbReference type="Proteomes" id="UP000807306"/>
    </source>
</evidence>
<dbReference type="OrthoDB" id="1714508at2759"/>
<gene>
    <name evidence="2" type="ORF">CPB83DRAFT_854026</name>
</gene>
<protein>
    <submittedName>
        <fullName evidence="2">HCNGP-like protein-domain-containing protein</fullName>
    </submittedName>
</protein>
<feature type="region of interest" description="Disordered" evidence="1">
    <location>
        <begin position="22"/>
        <end position="106"/>
    </location>
</feature>
<feature type="compositionally biased region" description="Polar residues" evidence="1">
    <location>
        <begin position="28"/>
        <end position="38"/>
    </location>
</feature>
<dbReference type="InterPro" id="IPR012479">
    <property type="entry name" value="SAP30BP"/>
</dbReference>
<feature type="compositionally biased region" description="Polar residues" evidence="1">
    <location>
        <begin position="74"/>
        <end position="92"/>
    </location>
</feature>
<dbReference type="PANTHER" id="PTHR13464:SF0">
    <property type="entry name" value="SAP30-BINDING PROTEIN"/>
    <property type="match status" value="1"/>
</dbReference>
<dbReference type="AlphaFoldDB" id="A0A9P6JQA0"/>
<name>A0A9P6JQA0_9AGAR</name>
<evidence type="ECO:0000256" key="1">
    <source>
        <dbReference type="SAM" id="MobiDB-lite"/>
    </source>
</evidence>
<evidence type="ECO:0000313" key="2">
    <source>
        <dbReference type="EMBL" id="KAF9528648.1"/>
    </source>
</evidence>
<dbReference type="PANTHER" id="PTHR13464">
    <property type="entry name" value="TRANSCRIPTIONAL REGULATOR PROTEIN HCNGP"/>
    <property type="match status" value="1"/>
</dbReference>
<dbReference type="GO" id="GO:0006355">
    <property type="term" value="P:regulation of DNA-templated transcription"/>
    <property type="evidence" value="ECO:0007669"/>
    <property type="project" value="InterPro"/>
</dbReference>
<dbReference type="GO" id="GO:0005634">
    <property type="term" value="C:nucleus"/>
    <property type="evidence" value="ECO:0007669"/>
    <property type="project" value="TreeGrafter"/>
</dbReference>